<reference evidence="4 5" key="1">
    <citation type="submission" date="2023-07" db="EMBL/GenBank/DDBJ databases">
        <title>Sorghum-associated microbial communities from plants grown in Nebraska, USA.</title>
        <authorList>
            <person name="Schachtman D."/>
        </authorList>
    </citation>
    <scope>NUCLEOTIDE SEQUENCE [LARGE SCALE GENOMIC DNA]</scope>
    <source>
        <strain evidence="4 5">DS2154</strain>
    </source>
</reference>
<accession>A0ABU1N6I6</accession>
<proteinExistence type="inferred from homology"/>
<dbReference type="SUPFAM" id="SSF53720">
    <property type="entry name" value="ALDH-like"/>
    <property type="match status" value="1"/>
</dbReference>
<gene>
    <name evidence="4" type="ORF">J2800_004837</name>
</gene>
<protein>
    <submittedName>
        <fullName evidence="4">Succinate-semialdehyde dehydrogenase/glutarate-semialdehyde dehydrogenase</fullName>
        <ecNumber evidence="4">1.2.1.16</ecNumber>
        <ecNumber evidence="4">1.2.1.20</ecNumber>
        <ecNumber evidence="4">1.2.1.79</ecNumber>
    </submittedName>
</protein>
<dbReference type="GO" id="GO:0036243">
    <property type="term" value="F:succinate-semialdehyde dehydrogenase (NADP+) activity"/>
    <property type="evidence" value="ECO:0007669"/>
    <property type="project" value="UniProtKB-EC"/>
</dbReference>
<dbReference type="EMBL" id="JAVDRL010000019">
    <property type="protein sequence ID" value="MDR6534066.1"/>
    <property type="molecule type" value="Genomic_DNA"/>
</dbReference>
<evidence type="ECO:0000313" key="4">
    <source>
        <dbReference type="EMBL" id="MDR6534066.1"/>
    </source>
</evidence>
<dbReference type="InterPro" id="IPR050740">
    <property type="entry name" value="Aldehyde_DH_Superfamily"/>
</dbReference>
<dbReference type="Gene3D" id="3.40.309.10">
    <property type="entry name" value="Aldehyde Dehydrogenase, Chain A, domain 2"/>
    <property type="match status" value="1"/>
</dbReference>
<dbReference type="InterPro" id="IPR016161">
    <property type="entry name" value="Ald_DH/histidinol_DH"/>
</dbReference>
<dbReference type="PANTHER" id="PTHR43353">
    <property type="entry name" value="SUCCINATE-SEMIALDEHYDE DEHYDROGENASE, MITOCHONDRIAL"/>
    <property type="match status" value="1"/>
</dbReference>
<organism evidence="4 5">
    <name type="scientific">Caulobacter rhizosphaerae</name>
    <dbReference type="NCBI Taxonomy" id="2010972"/>
    <lineage>
        <taxon>Bacteria</taxon>
        <taxon>Pseudomonadati</taxon>
        <taxon>Pseudomonadota</taxon>
        <taxon>Alphaproteobacteria</taxon>
        <taxon>Caulobacterales</taxon>
        <taxon>Caulobacteraceae</taxon>
        <taxon>Caulobacter</taxon>
    </lineage>
</organism>
<dbReference type="EC" id="1.2.1.79" evidence="4"/>
<dbReference type="EC" id="1.2.1.16" evidence="4"/>
<evidence type="ECO:0000259" key="3">
    <source>
        <dbReference type="Pfam" id="PF00171"/>
    </source>
</evidence>
<dbReference type="InterPro" id="IPR015590">
    <property type="entry name" value="Aldehyde_DH_dom"/>
</dbReference>
<dbReference type="GO" id="GO:0102810">
    <property type="term" value="F:glutarate-semialdehyde dehydrogenase (NADP+) activity"/>
    <property type="evidence" value="ECO:0007669"/>
    <property type="project" value="UniProtKB-EC"/>
</dbReference>
<keyword evidence="2 4" id="KW-0560">Oxidoreductase</keyword>
<dbReference type="Pfam" id="PF00171">
    <property type="entry name" value="Aldedh"/>
    <property type="match status" value="1"/>
</dbReference>
<evidence type="ECO:0000256" key="1">
    <source>
        <dbReference type="ARBA" id="ARBA00009986"/>
    </source>
</evidence>
<dbReference type="CDD" id="cd07103">
    <property type="entry name" value="ALDH_F5_SSADH_GabD"/>
    <property type="match status" value="1"/>
</dbReference>
<dbReference type="Proteomes" id="UP001262754">
    <property type="component" value="Unassembled WGS sequence"/>
</dbReference>
<name>A0ABU1N6I6_9CAUL</name>
<evidence type="ECO:0000256" key="2">
    <source>
        <dbReference type="ARBA" id="ARBA00023002"/>
    </source>
</evidence>
<dbReference type="Gene3D" id="3.40.605.10">
    <property type="entry name" value="Aldehyde Dehydrogenase, Chain A, domain 1"/>
    <property type="match status" value="1"/>
</dbReference>
<sequence>MTTYTALELFIDGRFLSGQGRVTEPVFDPATGRPIADLPHASAADLDAALDAAARAFPAWSATTASERAKVLRRAADLIRARIETIATVMTLEQGKPVAESRGEIAYAADVIEWYAEEGRRTYGRVVPSRVPGVAMTVTHEPVGPVAAFTPWNFPALTPCRKIGGALAAGCTLVLKAAEEVPGTAVEIARAFADAGLPAGVLNLVFGKPAEVSAHLIASPAIRKVSFTGSTAIGKHLMALCAHDLKRTTMELGGHGPVVVFDDVDVEATAELAATAKYRNAGQVCISPTRFFVQEAAYDRFVARFTDVAKGLKLGAGLKAGVQMGPLANPRRIQAMEAIVQDVRDRGGKVETGGARRGNAGWFYAPTVVTGIGDDALVMTEEPFGPVAPIVPFADFDEVVRRANSLPYGLAAYAFSTSARRIADIGAALKAGMVGLNTLAVSNPETPFGGVRDSGHGQEGGVEGLQAYLDVKFTASA</sequence>
<dbReference type="EC" id="1.2.1.20" evidence="4"/>
<evidence type="ECO:0000313" key="5">
    <source>
        <dbReference type="Proteomes" id="UP001262754"/>
    </source>
</evidence>
<dbReference type="RefSeq" id="WP_310035210.1">
    <property type="nucleotide sequence ID" value="NZ_JAVDRL010000019.1"/>
</dbReference>
<comment type="similarity">
    <text evidence="1">Belongs to the aldehyde dehydrogenase family.</text>
</comment>
<dbReference type="InterPro" id="IPR016163">
    <property type="entry name" value="Ald_DH_C"/>
</dbReference>
<keyword evidence="5" id="KW-1185">Reference proteome</keyword>
<comment type="caution">
    <text evidence="4">The sequence shown here is derived from an EMBL/GenBank/DDBJ whole genome shotgun (WGS) entry which is preliminary data.</text>
</comment>
<dbReference type="InterPro" id="IPR016162">
    <property type="entry name" value="Ald_DH_N"/>
</dbReference>
<feature type="domain" description="Aldehyde dehydrogenase" evidence="3">
    <location>
        <begin position="23"/>
        <end position="473"/>
    </location>
</feature>
<dbReference type="PANTHER" id="PTHR43353:SF5">
    <property type="entry name" value="SUCCINATE-SEMIALDEHYDE DEHYDROGENASE, MITOCHONDRIAL"/>
    <property type="match status" value="1"/>
</dbReference>